<dbReference type="Pfam" id="PF00010">
    <property type="entry name" value="HLH"/>
    <property type="match status" value="1"/>
</dbReference>
<feature type="compositionally biased region" description="Basic residues" evidence="8">
    <location>
        <begin position="432"/>
        <end position="441"/>
    </location>
</feature>
<protein>
    <recommendedName>
        <fullName evidence="9">BHLH domain-containing protein</fullName>
    </recommendedName>
</protein>
<dbReference type="InterPro" id="IPR011598">
    <property type="entry name" value="bHLH_dom"/>
</dbReference>
<feature type="region of interest" description="Disordered" evidence="8">
    <location>
        <begin position="501"/>
        <end position="561"/>
    </location>
</feature>
<evidence type="ECO:0000256" key="8">
    <source>
        <dbReference type="SAM" id="MobiDB-lite"/>
    </source>
</evidence>
<accession>A0A9P0BFE3</accession>
<feature type="domain" description="BHLH" evidence="9">
    <location>
        <begin position="290"/>
        <end position="349"/>
    </location>
</feature>
<dbReference type="SUPFAM" id="SSF47459">
    <property type="entry name" value="HLH, helix-loop-helix DNA-binding domain"/>
    <property type="match status" value="1"/>
</dbReference>
<keyword evidence="4" id="KW-0238">DNA-binding</keyword>
<dbReference type="EMBL" id="OV121139">
    <property type="protein sequence ID" value="CAH0562410.1"/>
    <property type="molecule type" value="Genomic_DNA"/>
</dbReference>
<evidence type="ECO:0000256" key="7">
    <source>
        <dbReference type="SAM" id="Coils"/>
    </source>
</evidence>
<keyword evidence="5" id="KW-0804">Transcription</keyword>
<dbReference type="GO" id="GO:0000978">
    <property type="term" value="F:RNA polymerase II cis-regulatory region sequence-specific DNA binding"/>
    <property type="evidence" value="ECO:0007669"/>
    <property type="project" value="TreeGrafter"/>
</dbReference>
<keyword evidence="11" id="KW-1185">Reference proteome</keyword>
<feature type="compositionally biased region" description="Low complexity" evidence="8">
    <location>
        <begin position="512"/>
        <end position="532"/>
    </location>
</feature>
<dbReference type="SMART" id="SM00353">
    <property type="entry name" value="HLH"/>
    <property type="match status" value="1"/>
</dbReference>
<evidence type="ECO:0000256" key="3">
    <source>
        <dbReference type="ARBA" id="ARBA00023015"/>
    </source>
</evidence>
<keyword evidence="6" id="KW-0539">Nucleus</keyword>
<evidence type="ECO:0000256" key="6">
    <source>
        <dbReference type="ARBA" id="ARBA00023242"/>
    </source>
</evidence>
<gene>
    <name evidence="10" type="ORF">MELIAE_LOCUS11532</name>
</gene>
<feature type="region of interest" description="Disordered" evidence="8">
    <location>
        <begin position="407"/>
        <end position="443"/>
    </location>
</feature>
<comment type="similarity">
    <text evidence="2">Belongs to the MiT/TFE family.</text>
</comment>
<dbReference type="AlphaFoldDB" id="A0A9P0BFE3"/>
<dbReference type="Proteomes" id="UP001154078">
    <property type="component" value="Chromosome 8"/>
</dbReference>
<feature type="region of interest" description="Disordered" evidence="8">
    <location>
        <begin position="214"/>
        <end position="235"/>
    </location>
</feature>
<dbReference type="InterPro" id="IPR031867">
    <property type="entry name" value="MiT/TFE_N"/>
</dbReference>
<evidence type="ECO:0000256" key="4">
    <source>
        <dbReference type="ARBA" id="ARBA00023125"/>
    </source>
</evidence>
<dbReference type="PANTHER" id="PTHR45776:SF2">
    <property type="entry name" value="MIP04163P"/>
    <property type="match status" value="1"/>
</dbReference>
<organism evidence="10 11">
    <name type="scientific">Brassicogethes aeneus</name>
    <name type="common">Rape pollen beetle</name>
    <name type="synonym">Meligethes aeneus</name>
    <dbReference type="NCBI Taxonomy" id="1431903"/>
    <lineage>
        <taxon>Eukaryota</taxon>
        <taxon>Metazoa</taxon>
        <taxon>Ecdysozoa</taxon>
        <taxon>Arthropoda</taxon>
        <taxon>Hexapoda</taxon>
        <taxon>Insecta</taxon>
        <taxon>Pterygota</taxon>
        <taxon>Neoptera</taxon>
        <taxon>Endopterygota</taxon>
        <taxon>Coleoptera</taxon>
        <taxon>Polyphaga</taxon>
        <taxon>Cucujiformia</taxon>
        <taxon>Nitidulidae</taxon>
        <taxon>Meligethinae</taxon>
        <taxon>Brassicogethes</taxon>
    </lineage>
</organism>
<proteinExistence type="inferred from homology"/>
<dbReference type="OrthoDB" id="6242697at2759"/>
<dbReference type="GO" id="GO:0005634">
    <property type="term" value="C:nucleus"/>
    <property type="evidence" value="ECO:0007669"/>
    <property type="project" value="UniProtKB-SubCell"/>
</dbReference>
<dbReference type="Gene3D" id="4.10.280.10">
    <property type="entry name" value="Helix-loop-helix DNA-binding domain"/>
    <property type="match status" value="1"/>
</dbReference>
<reference evidence="10" key="1">
    <citation type="submission" date="2021-12" db="EMBL/GenBank/DDBJ databases">
        <authorList>
            <person name="King R."/>
        </authorList>
    </citation>
    <scope>NUCLEOTIDE SEQUENCE</scope>
</reference>
<evidence type="ECO:0000313" key="10">
    <source>
        <dbReference type="EMBL" id="CAH0562410.1"/>
    </source>
</evidence>
<evidence type="ECO:0000256" key="5">
    <source>
        <dbReference type="ARBA" id="ARBA00023163"/>
    </source>
</evidence>
<dbReference type="GO" id="GO:0046983">
    <property type="term" value="F:protein dimerization activity"/>
    <property type="evidence" value="ECO:0007669"/>
    <property type="project" value="InterPro"/>
</dbReference>
<feature type="compositionally biased region" description="Low complexity" evidence="8">
    <location>
        <begin position="407"/>
        <end position="417"/>
    </location>
</feature>
<evidence type="ECO:0000259" key="9">
    <source>
        <dbReference type="PROSITE" id="PS50888"/>
    </source>
</evidence>
<feature type="coiled-coil region" evidence="7">
    <location>
        <begin position="339"/>
        <end position="383"/>
    </location>
</feature>
<comment type="subcellular location">
    <subcellularLocation>
        <location evidence="1">Nucleus</location>
    </subcellularLocation>
</comment>
<dbReference type="PANTHER" id="PTHR45776">
    <property type="entry name" value="MIP04163P"/>
    <property type="match status" value="1"/>
</dbReference>
<evidence type="ECO:0000256" key="1">
    <source>
        <dbReference type="ARBA" id="ARBA00004123"/>
    </source>
</evidence>
<sequence>MAEARIDVGYDLSALMSDDFDLESAVDFEDLLKTPKNHQDFYELTSKTIPVSESTPNLKTTTNLLYRTQLKQQLMRDHAILEQQRQQQQRDVKKQQQYQPIMAPSIKVPIQNLSMVPPKVLEVQTRLENPTKYHVIQKQKSQVKQYLSDSFQQPGNENFHPGLELSAYGQTHSAPVTSNIGTINPNNLQPNHHGNINFTSHSQPYNIPIGSQHPSFDIPGSAMSPALSSGATSTSEAEDLIDDLLSLESSSLASDGFKTDNSLTGNDLSIKNEPYLLSEAELHALAKDRQKKDNHNMIERRRRFNINDRIKELGTLLPKNNDPYYEIVRDVRPNKGTILRSSVEYIKCLKNEVQRLKQQEARQKQMESINRRLQLRVQELERQAKSHGLPISDFNWHTMTINSPNPYNSSSLSPSSSGVGELTSYTTQNNNNHHHHHHHHHQADVAPSITSVAAILPSIELTDHRKMPDVISDATLSLSAMEEGMDDDDLVYSVNGGDPMLSSPNTIPGDHLLASPSRHHASSSSSSSDPLLCEPRLPTPTPTSHMTDHVDGDTLDIDMIA</sequence>
<name>A0A9P0BFE3_BRAAE</name>
<keyword evidence="7" id="KW-0175">Coiled coil</keyword>
<keyword evidence="3" id="KW-0805">Transcription regulation</keyword>
<dbReference type="InterPro" id="IPR036638">
    <property type="entry name" value="HLH_DNA-bd_sf"/>
</dbReference>
<dbReference type="GO" id="GO:0000981">
    <property type="term" value="F:DNA-binding transcription factor activity, RNA polymerase II-specific"/>
    <property type="evidence" value="ECO:0007669"/>
    <property type="project" value="TreeGrafter"/>
</dbReference>
<evidence type="ECO:0000256" key="2">
    <source>
        <dbReference type="ARBA" id="ARBA00008289"/>
    </source>
</evidence>
<dbReference type="PROSITE" id="PS50888">
    <property type="entry name" value="BHLH"/>
    <property type="match status" value="1"/>
</dbReference>
<dbReference type="Pfam" id="PF15951">
    <property type="entry name" value="MITF_TFEB_C_3_N"/>
    <property type="match status" value="1"/>
</dbReference>
<evidence type="ECO:0000313" key="11">
    <source>
        <dbReference type="Proteomes" id="UP001154078"/>
    </source>
</evidence>